<evidence type="ECO:0000313" key="5">
    <source>
        <dbReference type="EMBL" id="KAI1726498.1"/>
    </source>
</evidence>
<dbReference type="AlphaFoldDB" id="A0AAD4RCS8"/>
<evidence type="ECO:0000313" key="6">
    <source>
        <dbReference type="Proteomes" id="UP001201812"/>
    </source>
</evidence>
<dbReference type="Gene3D" id="1.10.455.10">
    <property type="entry name" value="Ribosomal protein S7 domain"/>
    <property type="match status" value="1"/>
</dbReference>
<sequence>MSLRYGHHFITQIRSFSASALCRTVFDRRVFTEPLTDIEKLKTPLPEGHFRNYKFAMPMKTDKTPVFYRDQKLYKFMNMLQKHGDKELVRKHFFTGLELVKRQQYKKWKEAKSDEERNAIIVDPVVLFHRAIKNCYPLMRLDPVLRGGTIYRVPVPINEKEAEFRAMLMMKKIFRQKAKAGAFHLHTILAKEIIDGSRNKGFTIDAKHELHRQCEANRAYSHYKN</sequence>
<dbReference type="InterPro" id="IPR036823">
    <property type="entry name" value="Ribosomal_uS7_dom_sf"/>
</dbReference>
<accession>A0AAD4RCS8</accession>
<gene>
    <name evidence="5" type="ORF">DdX_03219</name>
</gene>
<organism evidence="5 6">
    <name type="scientific">Ditylenchus destructor</name>
    <dbReference type="NCBI Taxonomy" id="166010"/>
    <lineage>
        <taxon>Eukaryota</taxon>
        <taxon>Metazoa</taxon>
        <taxon>Ecdysozoa</taxon>
        <taxon>Nematoda</taxon>
        <taxon>Chromadorea</taxon>
        <taxon>Rhabditida</taxon>
        <taxon>Tylenchina</taxon>
        <taxon>Tylenchomorpha</taxon>
        <taxon>Sphaerularioidea</taxon>
        <taxon>Anguinidae</taxon>
        <taxon>Anguininae</taxon>
        <taxon>Ditylenchus</taxon>
    </lineage>
</organism>
<protein>
    <submittedName>
        <fullName evidence="5">Ribosomal protein s7p/S5e domain-containing protein</fullName>
    </submittedName>
</protein>
<keyword evidence="3" id="KW-0687">Ribonucleoprotein</keyword>
<feature type="domain" description="Small ribosomal subunit protein uS7" evidence="4">
    <location>
        <begin position="64"/>
        <end position="218"/>
    </location>
</feature>
<dbReference type="GO" id="GO:0006412">
    <property type="term" value="P:translation"/>
    <property type="evidence" value="ECO:0007669"/>
    <property type="project" value="InterPro"/>
</dbReference>
<evidence type="ECO:0000256" key="3">
    <source>
        <dbReference type="ARBA" id="ARBA00023274"/>
    </source>
</evidence>
<dbReference type="Proteomes" id="UP001201812">
    <property type="component" value="Unassembled WGS sequence"/>
</dbReference>
<evidence type="ECO:0000259" key="4">
    <source>
        <dbReference type="Pfam" id="PF00177"/>
    </source>
</evidence>
<dbReference type="EMBL" id="JAKKPZ010000002">
    <property type="protein sequence ID" value="KAI1726498.1"/>
    <property type="molecule type" value="Genomic_DNA"/>
</dbReference>
<reference evidence="5" key="1">
    <citation type="submission" date="2022-01" db="EMBL/GenBank/DDBJ databases">
        <title>Genome Sequence Resource for Two Populations of Ditylenchus destructor, the Migratory Endoparasitic Phytonematode.</title>
        <authorList>
            <person name="Zhang H."/>
            <person name="Lin R."/>
            <person name="Xie B."/>
        </authorList>
    </citation>
    <scope>NUCLEOTIDE SEQUENCE</scope>
    <source>
        <strain evidence="5">BazhouSP</strain>
    </source>
</reference>
<dbReference type="Pfam" id="PF00177">
    <property type="entry name" value="Ribosomal_S7"/>
    <property type="match status" value="1"/>
</dbReference>
<evidence type="ECO:0000256" key="1">
    <source>
        <dbReference type="ARBA" id="ARBA00007151"/>
    </source>
</evidence>
<keyword evidence="2 5" id="KW-0689">Ribosomal protein</keyword>
<name>A0AAD4RCS8_9BILA</name>
<keyword evidence="6" id="KW-1185">Reference proteome</keyword>
<comment type="similarity">
    <text evidence="1">Belongs to the universal ribosomal protein uS7 family.</text>
</comment>
<comment type="caution">
    <text evidence="5">The sequence shown here is derived from an EMBL/GenBank/DDBJ whole genome shotgun (WGS) entry which is preliminary data.</text>
</comment>
<proteinExistence type="inferred from homology"/>
<dbReference type="InterPro" id="IPR023798">
    <property type="entry name" value="Ribosomal_uS7_dom"/>
</dbReference>
<dbReference type="SUPFAM" id="SSF47973">
    <property type="entry name" value="Ribosomal protein S7"/>
    <property type="match status" value="1"/>
</dbReference>
<evidence type="ECO:0000256" key="2">
    <source>
        <dbReference type="ARBA" id="ARBA00022980"/>
    </source>
</evidence>
<dbReference type="InterPro" id="IPR000235">
    <property type="entry name" value="Ribosomal_uS7"/>
</dbReference>
<dbReference type="GO" id="GO:1990904">
    <property type="term" value="C:ribonucleoprotein complex"/>
    <property type="evidence" value="ECO:0007669"/>
    <property type="project" value="UniProtKB-KW"/>
</dbReference>
<dbReference type="GO" id="GO:0005840">
    <property type="term" value="C:ribosome"/>
    <property type="evidence" value="ECO:0007669"/>
    <property type="project" value="UniProtKB-KW"/>
</dbReference>
<dbReference type="PANTHER" id="PTHR11205">
    <property type="entry name" value="RIBOSOMAL PROTEIN S7"/>
    <property type="match status" value="1"/>
</dbReference>